<reference evidence="1" key="1">
    <citation type="journal article" name="BMC Genomics">
        <title>Long-read sequencing and de novo genome assembly of marine medaka (Oryzias melastigma).</title>
        <authorList>
            <person name="Liang P."/>
            <person name="Saqib H.S.A."/>
            <person name="Ni X."/>
            <person name="Shen Y."/>
        </authorList>
    </citation>
    <scope>NUCLEOTIDE SEQUENCE</scope>
    <source>
        <strain evidence="1">Bigg-433</strain>
    </source>
</reference>
<dbReference type="EMBL" id="WKFB01000999">
    <property type="protein sequence ID" value="KAF6716110.1"/>
    <property type="molecule type" value="Genomic_DNA"/>
</dbReference>
<proteinExistence type="predicted"/>
<comment type="caution">
    <text evidence="1">The sequence shown here is derived from an EMBL/GenBank/DDBJ whole genome shotgun (WGS) entry which is preliminary data.</text>
</comment>
<dbReference type="AlphaFoldDB" id="A0A834BRK0"/>
<accession>A0A834BRK0</accession>
<gene>
    <name evidence="1" type="ORF">FQA47_007375</name>
</gene>
<organism evidence="1 2">
    <name type="scientific">Oryzias melastigma</name>
    <name type="common">Marine medaka</name>
    <dbReference type="NCBI Taxonomy" id="30732"/>
    <lineage>
        <taxon>Eukaryota</taxon>
        <taxon>Metazoa</taxon>
        <taxon>Chordata</taxon>
        <taxon>Craniata</taxon>
        <taxon>Vertebrata</taxon>
        <taxon>Euteleostomi</taxon>
        <taxon>Actinopterygii</taxon>
        <taxon>Neopterygii</taxon>
        <taxon>Teleostei</taxon>
        <taxon>Neoteleostei</taxon>
        <taxon>Acanthomorphata</taxon>
        <taxon>Ovalentaria</taxon>
        <taxon>Atherinomorphae</taxon>
        <taxon>Beloniformes</taxon>
        <taxon>Adrianichthyidae</taxon>
        <taxon>Oryziinae</taxon>
        <taxon>Oryzias</taxon>
    </lineage>
</organism>
<sequence length="153" mass="17373">METLRSANSTVWPHGLPRHLSNFVFCQYHFWGQEDPVFTAPEVTPSSSSSATAASKDPQCNVVFDSSTEFSLPVSEDFVEFLAEGSVAIEVYGHKQANYRRNLALWDLGVIQAKTRSLRERWSEVTRHLELWVQLMELNEAGEFTPVEVLPAW</sequence>
<dbReference type="Proteomes" id="UP000646548">
    <property type="component" value="Unassembled WGS sequence"/>
</dbReference>
<evidence type="ECO:0000313" key="1">
    <source>
        <dbReference type="EMBL" id="KAF6716110.1"/>
    </source>
</evidence>
<evidence type="ECO:0000313" key="2">
    <source>
        <dbReference type="Proteomes" id="UP000646548"/>
    </source>
</evidence>
<protein>
    <submittedName>
        <fullName evidence="1">Kinesin-like protein KIF13B</fullName>
    </submittedName>
</protein>
<name>A0A834BRK0_ORYME</name>